<comment type="caution">
    <text evidence="11">The sequence shown here is derived from an EMBL/GenBank/DDBJ whole genome shotgun (WGS) entry which is preliminary data.</text>
</comment>
<dbReference type="GO" id="GO:0008270">
    <property type="term" value="F:zinc ion binding"/>
    <property type="evidence" value="ECO:0007669"/>
    <property type="project" value="InterPro"/>
</dbReference>
<dbReference type="GO" id="GO:0000981">
    <property type="term" value="F:DNA-binding transcription factor activity, RNA polymerase II-specific"/>
    <property type="evidence" value="ECO:0007669"/>
    <property type="project" value="InterPro"/>
</dbReference>
<feature type="compositionally biased region" description="Polar residues" evidence="9">
    <location>
        <begin position="8"/>
        <end position="18"/>
    </location>
</feature>
<evidence type="ECO:0000313" key="11">
    <source>
        <dbReference type="EMBL" id="CAF9927886.1"/>
    </source>
</evidence>
<keyword evidence="7" id="KW-0539">Nucleus</keyword>
<dbReference type="OrthoDB" id="2943660at2759"/>
<keyword evidence="4" id="KW-0805">Transcription regulation</keyword>
<evidence type="ECO:0000256" key="2">
    <source>
        <dbReference type="ARBA" id="ARBA00022723"/>
    </source>
</evidence>
<comment type="subcellular location">
    <subcellularLocation>
        <location evidence="1">Nucleus</location>
    </subcellularLocation>
</comment>
<evidence type="ECO:0000259" key="10">
    <source>
        <dbReference type="PROSITE" id="PS50048"/>
    </source>
</evidence>
<dbReference type="PANTHER" id="PTHR31313:SF81">
    <property type="entry name" value="TY1 ENHANCER ACTIVATOR"/>
    <property type="match status" value="1"/>
</dbReference>
<name>A0A8H3FNK2_9LECA</name>
<dbReference type="SMART" id="SM00066">
    <property type="entry name" value="GAL4"/>
    <property type="match status" value="1"/>
</dbReference>
<keyword evidence="3" id="KW-0862">Zinc</keyword>
<dbReference type="AlphaFoldDB" id="A0A8H3FNK2"/>
<dbReference type="PANTHER" id="PTHR31313">
    <property type="entry name" value="TY1 ENHANCER ACTIVATOR"/>
    <property type="match status" value="1"/>
</dbReference>
<evidence type="ECO:0000256" key="7">
    <source>
        <dbReference type="ARBA" id="ARBA00023242"/>
    </source>
</evidence>
<dbReference type="GO" id="GO:0003677">
    <property type="term" value="F:DNA binding"/>
    <property type="evidence" value="ECO:0007669"/>
    <property type="project" value="UniProtKB-KW"/>
</dbReference>
<evidence type="ECO:0000256" key="6">
    <source>
        <dbReference type="ARBA" id="ARBA00023163"/>
    </source>
</evidence>
<accession>A0A8H3FNK2</accession>
<dbReference type="SUPFAM" id="SSF57701">
    <property type="entry name" value="Zn2/Cys6 DNA-binding domain"/>
    <property type="match status" value="1"/>
</dbReference>
<evidence type="ECO:0000256" key="4">
    <source>
        <dbReference type="ARBA" id="ARBA00023015"/>
    </source>
</evidence>
<evidence type="ECO:0000256" key="1">
    <source>
        <dbReference type="ARBA" id="ARBA00004123"/>
    </source>
</evidence>
<gene>
    <name evidence="11" type="ORF">GOMPHAMPRED_004538</name>
</gene>
<dbReference type="Gene3D" id="4.10.240.10">
    <property type="entry name" value="Zn(2)-C6 fungal-type DNA-binding domain"/>
    <property type="match status" value="1"/>
</dbReference>
<keyword evidence="2" id="KW-0479">Metal-binding</keyword>
<evidence type="ECO:0000313" key="12">
    <source>
        <dbReference type="Proteomes" id="UP000664169"/>
    </source>
</evidence>
<dbReference type="EMBL" id="CAJPDQ010000028">
    <property type="protein sequence ID" value="CAF9927886.1"/>
    <property type="molecule type" value="Genomic_DNA"/>
</dbReference>
<keyword evidence="5" id="KW-0238">DNA-binding</keyword>
<dbReference type="Pfam" id="PF00172">
    <property type="entry name" value="Zn_clus"/>
    <property type="match status" value="1"/>
</dbReference>
<dbReference type="GO" id="GO:0005634">
    <property type="term" value="C:nucleus"/>
    <property type="evidence" value="ECO:0007669"/>
    <property type="project" value="UniProtKB-SubCell"/>
</dbReference>
<keyword evidence="12" id="KW-1185">Reference proteome</keyword>
<evidence type="ECO:0000256" key="9">
    <source>
        <dbReference type="SAM" id="MobiDB-lite"/>
    </source>
</evidence>
<keyword evidence="8" id="KW-0175">Coiled coil</keyword>
<protein>
    <recommendedName>
        <fullName evidence="10">Zn(2)-C6 fungal-type domain-containing protein</fullName>
    </recommendedName>
</protein>
<dbReference type="InterPro" id="IPR036864">
    <property type="entry name" value="Zn2-C6_fun-type_DNA-bd_sf"/>
</dbReference>
<evidence type="ECO:0000256" key="5">
    <source>
        <dbReference type="ARBA" id="ARBA00023125"/>
    </source>
</evidence>
<dbReference type="InterPro" id="IPR051615">
    <property type="entry name" value="Transcr_Regulatory_Elem"/>
</dbReference>
<evidence type="ECO:0000256" key="3">
    <source>
        <dbReference type="ARBA" id="ARBA00022833"/>
    </source>
</evidence>
<dbReference type="CDD" id="cd00067">
    <property type="entry name" value="GAL4"/>
    <property type="match status" value="1"/>
</dbReference>
<sequence length="299" mass="34632">MELEHPLQSKSIQAQSIHSAIGLHRRRRRRDSVAIACDNCKKRKTACGGERPTCGLYQRKGIPCHYQLPPKEVKAALKEDVRRLRQDNEKLKQELNSFRQLVSVNQSTPMMDDRSLTFDQLAEGRQRATYAVERRSLISFPSAIASARAILPPIYSEVEMLFHLQYSLAYPLIMQQMRPGLCDTYVYVYGLVVAINSRMKRDHRQHREKQPQQPERFQSQIHGTVPPLPVYSVNSSLYNVVREEDINIRRWTSIAAPIKHVLGGIKLYWELIIQCWVFRMRSCSYAISSRDQVISAHRS</sequence>
<keyword evidence="6" id="KW-0804">Transcription</keyword>
<reference evidence="11" key="1">
    <citation type="submission" date="2021-03" db="EMBL/GenBank/DDBJ databases">
        <authorList>
            <person name="Tagirdzhanova G."/>
        </authorList>
    </citation>
    <scope>NUCLEOTIDE SEQUENCE</scope>
</reference>
<proteinExistence type="predicted"/>
<organism evidence="11 12">
    <name type="scientific">Gomphillus americanus</name>
    <dbReference type="NCBI Taxonomy" id="1940652"/>
    <lineage>
        <taxon>Eukaryota</taxon>
        <taxon>Fungi</taxon>
        <taxon>Dikarya</taxon>
        <taxon>Ascomycota</taxon>
        <taxon>Pezizomycotina</taxon>
        <taxon>Lecanoromycetes</taxon>
        <taxon>OSLEUM clade</taxon>
        <taxon>Ostropomycetidae</taxon>
        <taxon>Ostropales</taxon>
        <taxon>Graphidaceae</taxon>
        <taxon>Gomphilloideae</taxon>
        <taxon>Gomphillus</taxon>
    </lineage>
</organism>
<feature type="coiled-coil region" evidence="8">
    <location>
        <begin position="74"/>
        <end position="101"/>
    </location>
</feature>
<feature type="region of interest" description="Disordered" evidence="9">
    <location>
        <begin position="1"/>
        <end position="25"/>
    </location>
</feature>
<dbReference type="Proteomes" id="UP000664169">
    <property type="component" value="Unassembled WGS sequence"/>
</dbReference>
<feature type="domain" description="Zn(2)-C6 fungal-type" evidence="10">
    <location>
        <begin position="36"/>
        <end position="66"/>
    </location>
</feature>
<evidence type="ECO:0000256" key="8">
    <source>
        <dbReference type="SAM" id="Coils"/>
    </source>
</evidence>
<dbReference type="PROSITE" id="PS50048">
    <property type="entry name" value="ZN2_CY6_FUNGAL_2"/>
    <property type="match status" value="1"/>
</dbReference>
<dbReference type="InterPro" id="IPR001138">
    <property type="entry name" value="Zn2Cys6_DnaBD"/>
</dbReference>